<feature type="compositionally biased region" description="Basic residues" evidence="1">
    <location>
        <begin position="29"/>
        <end position="44"/>
    </location>
</feature>
<evidence type="ECO:0000259" key="2">
    <source>
        <dbReference type="Pfam" id="PF09149"/>
    </source>
</evidence>
<dbReference type="VEuPathDB" id="TriTrypDB:TM35_000141650"/>
<protein>
    <submittedName>
        <fullName evidence="3">Putative calpain-like cysteine peptidase</fullName>
    </submittedName>
</protein>
<dbReference type="EMBL" id="NBCO01000014">
    <property type="protein sequence ID" value="ORC88954.1"/>
    <property type="molecule type" value="Genomic_DNA"/>
</dbReference>
<dbReference type="InterPro" id="IPR015232">
    <property type="entry name" value="DUF1935"/>
</dbReference>
<proteinExistence type="predicted"/>
<dbReference type="Proteomes" id="UP000192257">
    <property type="component" value="Unassembled WGS sequence"/>
</dbReference>
<dbReference type="Gene3D" id="2.60.40.1180">
    <property type="entry name" value="Golgi alpha-mannosidase II"/>
    <property type="match status" value="1"/>
</dbReference>
<dbReference type="InterPro" id="IPR013780">
    <property type="entry name" value="Glyco_hydro_b"/>
</dbReference>
<organism evidence="3 4">
    <name type="scientific">Trypanosoma theileri</name>
    <dbReference type="NCBI Taxonomy" id="67003"/>
    <lineage>
        <taxon>Eukaryota</taxon>
        <taxon>Discoba</taxon>
        <taxon>Euglenozoa</taxon>
        <taxon>Kinetoplastea</taxon>
        <taxon>Metakinetoplastina</taxon>
        <taxon>Trypanosomatida</taxon>
        <taxon>Trypanosomatidae</taxon>
        <taxon>Trypanosoma</taxon>
    </lineage>
</organism>
<dbReference type="AlphaFoldDB" id="A0A1X0NW74"/>
<evidence type="ECO:0000313" key="4">
    <source>
        <dbReference type="Proteomes" id="UP000192257"/>
    </source>
</evidence>
<accession>A0A1X0NW74</accession>
<feature type="region of interest" description="Disordered" evidence="1">
    <location>
        <begin position="1"/>
        <end position="77"/>
    </location>
</feature>
<gene>
    <name evidence="3" type="ORF">TM35_000141650</name>
</gene>
<feature type="domain" description="DUF1935" evidence="2">
    <location>
        <begin position="111"/>
        <end position="212"/>
    </location>
</feature>
<reference evidence="3 4" key="1">
    <citation type="submission" date="2017-03" db="EMBL/GenBank/DDBJ databases">
        <title>An alternative strategy for trypanosome survival in the mammalian bloodstream revealed through genome and transcriptome analysis of the ubiquitous bovine parasite Trypanosoma (Megatrypanum) theileri.</title>
        <authorList>
            <person name="Kelly S."/>
            <person name="Ivens A."/>
            <person name="Mott A."/>
            <person name="O'Neill E."/>
            <person name="Emms D."/>
            <person name="Macleod O."/>
            <person name="Voorheis P."/>
            <person name="Matthews J."/>
            <person name="Matthews K."/>
            <person name="Carrington M."/>
        </authorList>
    </citation>
    <scope>NUCLEOTIDE SEQUENCE [LARGE SCALE GENOMIC DNA]</scope>
    <source>
        <strain evidence="3">Edinburgh</strain>
    </source>
</reference>
<keyword evidence="4" id="KW-1185">Reference proteome</keyword>
<dbReference type="InterPro" id="IPR036310">
    <property type="entry name" value="Smp-1-like_sf"/>
</dbReference>
<comment type="caution">
    <text evidence="3">The sequence shown here is derived from an EMBL/GenBank/DDBJ whole genome shotgun (WGS) entry which is preliminary data.</text>
</comment>
<evidence type="ECO:0000256" key="1">
    <source>
        <dbReference type="SAM" id="MobiDB-lite"/>
    </source>
</evidence>
<dbReference type="SUPFAM" id="SSF101601">
    <property type="entry name" value="Smp-1-like"/>
    <property type="match status" value="1"/>
</dbReference>
<dbReference type="RefSeq" id="XP_028883020.1">
    <property type="nucleotide sequence ID" value="XM_029025610.1"/>
</dbReference>
<feature type="compositionally biased region" description="Polar residues" evidence="1">
    <location>
        <begin position="13"/>
        <end position="25"/>
    </location>
</feature>
<dbReference type="PANTHER" id="PTHR47047">
    <property type="entry name" value="PUTATIVE-RELATED-RELATED"/>
    <property type="match status" value="1"/>
</dbReference>
<evidence type="ECO:0000313" key="3">
    <source>
        <dbReference type="EMBL" id="ORC88954.1"/>
    </source>
</evidence>
<dbReference type="Pfam" id="PF09149">
    <property type="entry name" value="DUF1935"/>
    <property type="match status" value="1"/>
</dbReference>
<sequence length="217" mass="24116">MGSGLTKHKDVNPSRQHNSNTHTFTNNKNKNKNNNKKKLSSSRKRSTENDFHGRSAGPHTNPVIYPIVNPPTSEGSTQYRCGGPNVVDGIITPSLSSANLTEAYWKRDHSDEKSKMTSSGATVLLYQIIIPRPAYDVWAFYNDTEEIHFLITFHFSPHPMQTREKLRPLGATTLVWEQDGTVIAKLCVGPAETSFAFAGHLVAYRVTIEGIPVDPIV</sequence>
<dbReference type="GeneID" id="39985390"/>
<dbReference type="OrthoDB" id="239806at2759"/>
<name>A0A1X0NW74_9TRYP</name>